<dbReference type="InterPro" id="IPR036249">
    <property type="entry name" value="Thioredoxin-like_sf"/>
</dbReference>
<sequence>MNALTEKYGQNGFMCLGFPSNQFGHQTNDNNDEILNTLKYVRPGNGYEPNFPMFSKVDINGEGEHPLWAYMKSEVPVPQGQDGEQLMADPKFLIWSPIKRSDVSWNFEKFLVNANGVPVKRYSRRYPTMDIAKDIEELLPVPMAN</sequence>
<keyword evidence="6 7" id="KW-0560">Oxidoreductase</keyword>
<dbReference type="AlphaFoldDB" id="A0A7S2TLC7"/>
<keyword evidence="3" id="KW-0964">Secreted</keyword>
<name>A0A7S2TLC7_9EUKA</name>
<accession>A0A7S2TLC7</accession>
<evidence type="ECO:0000256" key="5">
    <source>
        <dbReference type="ARBA" id="ARBA00022729"/>
    </source>
</evidence>
<evidence type="ECO:0000256" key="3">
    <source>
        <dbReference type="ARBA" id="ARBA00022525"/>
    </source>
</evidence>
<dbReference type="PRINTS" id="PR01011">
    <property type="entry name" value="GLUTPROXDASE"/>
</dbReference>
<evidence type="ECO:0000256" key="7">
    <source>
        <dbReference type="RuleBase" id="RU000499"/>
    </source>
</evidence>
<evidence type="ECO:0000256" key="6">
    <source>
        <dbReference type="ARBA" id="ARBA00023002"/>
    </source>
</evidence>
<evidence type="ECO:0000256" key="2">
    <source>
        <dbReference type="ARBA" id="ARBA00006926"/>
    </source>
</evidence>
<dbReference type="GO" id="GO:0004602">
    <property type="term" value="F:glutathione peroxidase activity"/>
    <property type="evidence" value="ECO:0007669"/>
    <property type="project" value="TreeGrafter"/>
</dbReference>
<evidence type="ECO:0000256" key="4">
    <source>
        <dbReference type="ARBA" id="ARBA00022559"/>
    </source>
</evidence>
<protein>
    <recommendedName>
        <fullName evidence="7">Glutathione peroxidase</fullName>
    </recommendedName>
</protein>
<dbReference type="PROSITE" id="PS00763">
    <property type="entry name" value="GLUTATHIONE_PEROXID_2"/>
    <property type="match status" value="1"/>
</dbReference>
<comment type="subcellular location">
    <subcellularLocation>
        <location evidence="1">Secreted</location>
    </subcellularLocation>
</comment>
<dbReference type="InterPro" id="IPR029760">
    <property type="entry name" value="GPX_CS"/>
</dbReference>
<dbReference type="GO" id="GO:0005576">
    <property type="term" value="C:extracellular region"/>
    <property type="evidence" value="ECO:0007669"/>
    <property type="project" value="UniProtKB-SubCell"/>
</dbReference>
<organism evidence="8">
    <name type="scientific">Lotharella oceanica</name>
    <dbReference type="NCBI Taxonomy" id="641309"/>
    <lineage>
        <taxon>Eukaryota</taxon>
        <taxon>Sar</taxon>
        <taxon>Rhizaria</taxon>
        <taxon>Cercozoa</taxon>
        <taxon>Chlorarachniophyceae</taxon>
        <taxon>Lotharella</taxon>
    </lineage>
</organism>
<dbReference type="Gene3D" id="3.40.30.10">
    <property type="entry name" value="Glutaredoxin"/>
    <property type="match status" value="1"/>
</dbReference>
<dbReference type="PANTHER" id="PTHR11592">
    <property type="entry name" value="GLUTATHIONE PEROXIDASE"/>
    <property type="match status" value="1"/>
</dbReference>
<dbReference type="GO" id="GO:0006979">
    <property type="term" value="P:response to oxidative stress"/>
    <property type="evidence" value="ECO:0007669"/>
    <property type="project" value="InterPro"/>
</dbReference>
<dbReference type="InterPro" id="IPR000889">
    <property type="entry name" value="Glutathione_peroxidase"/>
</dbReference>
<dbReference type="SUPFAM" id="SSF52833">
    <property type="entry name" value="Thioredoxin-like"/>
    <property type="match status" value="1"/>
</dbReference>
<proteinExistence type="inferred from homology"/>
<evidence type="ECO:0000313" key="8">
    <source>
        <dbReference type="EMBL" id="CAD9757260.1"/>
    </source>
</evidence>
<comment type="similarity">
    <text evidence="2 7">Belongs to the glutathione peroxidase family.</text>
</comment>
<reference evidence="8" key="1">
    <citation type="submission" date="2021-01" db="EMBL/GenBank/DDBJ databases">
        <authorList>
            <person name="Corre E."/>
            <person name="Pelletier E."/>
            <person name="Niang G."/>
            <person name="Scheremetjew M."/>
            <person name="Finn R."/>
            <person name="Kale V."/>
            <person name="Holt S."/>
            <person name="Cochrane G."/>
            <person name="Meng A."/>
            <person name="Brown T."/>
            <person name="Cohen L."/>
        </authorList>
    </citation>
    <scope>NUCLEOTIDE SEQUENCE</scope>
    <source>
        <strain evidence="8">CCMP622</strain>
    </source>
</reference>
<gene>
    <name evidence="8" type="ORF">LSP00402_LOCUS6598</name>
</gene>
<keyword evidence="5" id="KW-0732">Signal</keyword>
<dbReference type="PANTHER" id="PTHR11592:SF88">
    <property type="entry name" value="GLUTATHIONE PEROXIDASE-RELATED"/>
    <property type="match status" value="1"/>
</dbReference>
<dbReference type="PROSITE" id="PS51355">
    <property type="entry name" value="GLUTATHIONE_PEROXID_3"/>
    <property type="match status" value="1"/>
</dbReference>
<evidence type="ECO:0000256" key="1">
    <source>
        <dbReference type="ARBA" id="ARBA00004613"/>
    </source>
</evidence>
<dbReference type="PIRSF" id="PIRSF000303">
    <property type="entry name" value="Glutathion_perox"/>
    <property type="match status" value="1"/>
</dbReference>
<dbReference type="EMBL" id="HBHP01010670">
    <property type="protein sequence ID" value="CAD9757260.1"/>
    <property type="molecule type" value="Transcribed_RNA"/>
</dbReference>
<keyword evidence="4 7" id="KW-0575">Peroxidase</keyword>
<dbReference type="Pfam" id="PF00255">
    <property type="entry name" value="GSHPx"/>
    <property type="match status" value="1"/>
</dbReference>